<feature type="transmembrane region" description="Helical" evidence="1">
    <location>
        <begin position="65"/>
        <end position="91"/>
    </location>
</feature>
<dbReference type="GO" id="GO:0005783">
    <property type="term" value="C:endoplasmic reticulum"/>
    <property type="evidence" value="ECO:0007669"/>
    <property type="project" value="TreeGrafter"/>
</dbReference>
<protein>
    <submittedName>
        <fullName evidence="2">Endoplasmic reticulum membrane protein</fullName>
    </submittedName>
</protein>
<dbReference type="InParanoid" id="I7MGZ3"/>
<dbReference type="AlphaFoldDB" id="I7MGZ3"/>
<evidence type="ECO:0000256" key="1">
    <source>
        <dbReference type="SAM" id="Phobius"/>
    </source>
</evidence>
<reference evidence="3" key="1">
    <citation type="journal article" date="2006" name="PLoS Biol.">
        <title>Macronuclear genome sequence of the ciliate Tetrahymena thermophila, a model eukaryote.</title>
        <authorList>
            <person name="Eisen J.A."/>
            <person name="Coyne R.S."/>
            <person name="Wu M."/>
            <person name="Wu D."/>
            <person name="Thiagarajan M."/>
            <person name="Wortman J.R."/>
            <person name="Badger J.H."/>
            <person name="Ren Q."/>
            <person name="Amedeo P."/>
            <person name="Jones K.M."/>
            <person name="Tallon L.J."/>
            <person name="Delcher A.L."/>
            <person name="Salzberg S.L."/>
            <person name="Silva J.C."/>
            <person name="Haas B.J."/>
            <person name="Majoros W.H."/>
            <person name="Farzad M."/>
            <person name="Carlton J.M."/>
            <person name="Smith R.K. Jr."/>
            <person name="Garg J."/>
            <person name="Pearlman R.E."/>
            <person name="Karrer K.M."/>
            <person name="Sun L."/>
            <person name="Manning G."/>
            <person name="Elde N.C."/>
            <person name="Turkewitz A.P."/>
            <person name="Asai D.J."/>
            <person name="Wilkes D.E."/>
            <person name="Wang Y."/>
            <person name="Cai H."/>
            <person name="Collins K."/>
            <person name="Stewart B.A."/>
            <person name="Lee S.R."/>
            <person name="Wilamowska K."/>
            <person name="Weinberg Z."/>
            <person name="Ruzzo W.L."/>
            <person name="Wloga D."/>
            <person name="Gaertig J."/>
            <person name="Frankel J."/>
            <person name="Tsao C.-C."/>
            <person name="Gorovsky M.A."/>
            <person name="Keeling P.J."/>
            <person name="Waller R.F."/>
            <person name="Patron N.J."/>
            <person name="Cherry J.M."/>
            <person name="Stover N.A."/>
            <person name="Krieger C.J."/>
            <person name="del Toro C."/>
            <person name="Ryder H.F."/>
            <person name="Williamson S.C."/>
            <person name="Barbeau R.A."/>
            <person name="Hamilton E.P."/>
            <person name="Orias E."/>
        </authorList>
    </citation>
    <scope>NUCLEOTIDE SEQUENCE [LARGE SCALE GENOMIC DNA]</scope>
    <source>
        <strain evidence="3">SB210</strain>
    </source>
</reference>
<evidence type="ECO:0000313" key="2">
    <source>
        <dbReference type="EMBL" id="EAS02165.2"/>
    </source>
</evidence>
<dbReference type="HOGENOM" id="CLU_081702_1_1_1"/>
<dbReference type="EMBL" id="GG662547">
    <property type="protein sequence ID" value="EAS02165.2"/>
    <property type="molecule type" value="Genomic_DNA"/>
</dbReference>
<dbReference type="GO" id="GO:0046521">
    <property type="term" value="P:sphingoid catabolic process"/>
    <property type="evidence" value="ECO:0007669"/>
    <property type="project" value="TreeGrafter"/>
</dbReference>
<proteinExistence type="predicted"/>
<dbReference type="InterPro" id="IPR009305">
    <property type="entry name" value="Mpo1-like"/>
</dbReference>
<sequence length="197" mass="22776">MGLFPEFSDFFIGYASYHWNPVNKFIHIICIPMILSSSLGLMNHLGIHIPNPFIDNPLFNLNPSFLLILCISLAYLSIDFATGFISTCFYFGHWLANNYLYQYSIQNNLTNMHFKVALGIHIVCWIAQFVGHGFFERRAPALLDNLLYTLVAPNFVIIEIFFDLGYKKDVYKKCKKQVLKNIEEFQNKRKSAAKKTS</sequence>
<dbReference type="Proteomes" id="UP000009168">
    <property type="component" value="Unassembled WGS sequence"/>
</dbReference>
<gene>
    <name evidence="2" type="ORF">TTHERM_00558480</name>
</gene>
<feature type="transmembrane region" description="Helical" evidence="1">
    <location>
        <begin position="146"/>
        <end position="166"/>
    </location>
</feature>
<accession>I7MGZ3</accession>
<dbReference type="GeneID" id="7838129"/>
<evidence type="ECO:0000313" key="3">
    <source>
        <dbReference type="Proteomes" id="UP000009168"/>
    </source>
</evidence>
<keyword evidence="3" id="KW-1185">Reference proteome</keyword>
<dbReference type="OMA" id="ETHFAFY"/>
<dbReference type="PANTHER" id="PTHR28026">
    <property type="entry name" value="DUF962 DOMAIN PROTEIN (AFU_ORTHOLOGUE AFUA_8G05310)"/>
    <property type="match status" value="1"/>
</dbReference>
<dbReference type="KEGG" id="tet:TTHERM_00558480"/>
<dbReference type="GO" id="GO:0016020">
    <property type="term" value="C:membrane"/>
    <property type="evidence" value="ECO:0007669"/>
    <property type="project" value="GOC"/>
</dbReference>
<dbReference type="PANTHER" id="PTHR28026:SF9">
    <property type="entry name" value="2-HYDROXY-PALMITIC ACID DIOXYGENASE MPO1"/>
    <property type="match status" value="1"/>
</dbReference>
<feature type="transmembrane region" description="Helical" evidence="1">
    <location>
        <begin position="112"/>
        <end position="134"/>
    </location>
</feature>
<dbReference type="RefSeq" id="XP_001022410.2">
    <property type="nucleotide sequence ID" value="XM_001022410.3"/>
</dbReference>
<dbReference type="Pfam" id="PF06127">
    <property type="entry name" value="Mpo1-like"/>
    <property type="match status" value="1"/>
</dbReference>
<keyword evidence="1" id="KW-1133">Transmembrane helix</keyword>
<dbReference type="eggNOG" id="KOG3292">
    <property type="taxonomic scope" value="Eukaryota"/>
</dbReference>
<dbReference type="OrthoDB" id="2124888at2759"/>
<feature type="transmembrane region" description="Helical" evidence="1">
    <location>
        <begin position="25"/>
        <end position="45"/>
    </location>
</feature>
<name>I7MGZ3_TETTS</name>
<keyword evidence="1" id="KW-0472">Membrane</keyword>
<organism evidence="2 3">
    <name type="scientific">Tetrahymena thermophila (strain SB210)</name>
    <dbReference type="NCBI Taxonomy" id="312017"/>
    <lineage>
        <taxon>Eukaryota</taxon>
        <taxon>Sar</taxon>
        <taxon>Alveolata</taxon>
        <taxon>Ciliophora</taxon>
        <taxon>Intramacronucleata</taxon>
        <taxon>Oligohymenophorea</taxon>
        <taxon>Hymenostomatida</taxon>
        <taxon>Tetrahymenina</taxon>
        <taxon>Tetrahymenidae</taxon>
        <taxon>Tetrahymena</taxon>
    </lineage>
</organism>
<keyword evidence="1" id="KW-0812">Transmembrane</keyword>